<dbReference type="RefSeq" id="XP_007313023.1">
    <property type="nucleotide sequence ID" value="XM_007312961.1"/>
</dbReference>
<dbReference type="AlphaFoldDB" id="F8NEZ1"/>
<dbReference type="GeneID" id="18810666"/>
<organism>
    <name type="scientific">Serpula lacrymans var. lacrymans (strain S7.9)</name>
    <name type="common">Dry rot fungus</name>
    <dbReference type="NCBI Taxonomy" id="578457"/>
    <lineage>
        <taxon>Eukaryota</taxon>
        <taxon>Fungi</taxon>
        <taxon>Dikarya</taxon>
        <taxon>Basidiomycota</taxon>
        <taxon>Agaricomycotina</taxon>
        <taxon>Agaricomycetes</taxon>
        <taxon>Agaricomycetidae</taxon>
        <taxon>Boletales</taxon>
        <taxon>Coniophorineae</taxon>
        <taxon>Serpulaceae</taxon>
        <taxon>Serpula</taxon>
    </lineage>
</organism>
<accession>F8NEZ1</accession>
<gene>
    <name evidence="1" type="ORF">SERLADRAFT_376843</name>
</gene>
<reference evidence="1" key="1">
    <citation type="submission" date="2011-04" db="EMBL/GenBank/DDBJ databases">
        <title>Evolution of plant cell wall degrading machinery underlies the functional diversity of forest fungi.</title>
        <authorList>
            <consortium name="US DOE Joint Genome Institute (JGI-PGF)"/>
            <person name="Eastwood D.C."/>
            <person name="Floudas D."/>
            <person name="Binder M."/>
            <person name="Majcherczyk A."/>
            <person name="Schneider P."/>
            <person name="Aerts A."/>
            <person name="Asiegbu F.O."/>
            <person name="Baker S.E."/>
            <person name="Barry K."/>
            <person name="Bendiksby M."/>
            <person name="Blumentritt M."/>
            <person name="Coutinho P.M."/>
            <person name="Cullen D."/>
            <person name="Cullen D."/>
            <person name="Gathman A."/>
            <person name="Goodell B."/>
            <person name="Henrissat B."/>
            <person name="Ihrmark K."/>
            <person name="Kauserud H."/>
            <person name="Kohler A."/>
            <person name="LaButti K."/>
            <person name="Lapidus A."/>
            <person name="Lavin J.L."/>
            <person name="Lee Y.-H."/>
            <person name="Lindquist E."/>
            <person name="Lilly W."/>
            <person name="Lucas S."/>
            <person name="Morin E."/>
            <person name="Murat C."/>
            <person name="Oguiza J.A."/>
            <person name="Park J."/>
            <person name="Pisabarro A.G."/>
            <person name="Riley R."/>
            <person name="Rosling A."/>
            <person name="Salamov A."/>
            <person name="Schmidt O."/>
            <person name="Schmutz J."/>
            <person name="Skrede I."/>
            <person name="Stenlid J."/>
            <person name="Wiebenga A."/>
            <person name="Xie X."/>
            <person name="Kues U."/>
            <person name="Hibbett D.S."/>
            <person name="Hoffmeister D."/>
            <person name="Hogberg N."/>
            <person name="Martin F."/>
            <person name="Grigoriev I.V."/>
            <person name="Watkinson S.C."/>
        </authorList>
    </citation>
    <scope>NUCLEOTIDE SEQUENCE</scope>
    <source>
        <strain evidence="1">S7.9</strain>
    </source>
</reference>
<dbReference type="KEGG" id="sla:SERLADRAFT_376843"/>
<sequence>MKNSEQTVKRRIFVPQTAACLRIVQRAASCTILRIFRFTPQEQTWQYEISMLEYLKASLQHAHA</sequence>
<dbReference type="HOGENOM" id="CLU_2868987_0_0_1"/>
<name>F8NEZ1_SERL9</name>
<dbReference type="Proteomes" id="UP000008064">
    <property type="component" value="Unassembled WGS sequence"/>
</dbReference>
<proteinExistence type="predicted"/>
<dbReference type="EMBL" id="GL945428">
    <property type="protein sequence ID" value="EGO31139.1"/>
    <property type="molecule type" value="Genomic_DNA"/>
</dbReference>
<evidence type="ECO:0000313" key="1">
    <source>
        <dbReference type="EMBL" id="EGO31139.1"/>
    </source>
</evidence>
<protein>
    <submittedName>
        <fullName evidence="1">Uncharacterized protein</fullName>
    </submittedName>
</protein>